<proteinExistence type="predicted"/>
<gene>
    <name evidence="1" type="ORF">PTTW11_06949</name>
</gene>
<protein>
    <submittedName>
        <fullName evidence="1">Uncharacterized protein</fullName>
    </submittedName>
</protein>
<sequence>MSTDVIQQQPLPFVPHFFFRMDEIGEDPNTPPKCDKDGKWIPPYGGHNQRTGTGVSYVWWYCDGRKIQYWGTTLPTNTSAYGVFSTYFKSGHGFWVLRGDATSPPTEEPWHCLRFNHNQDYSSSLTNVGSHSALRCHNSSHFWHSMLLSDIYHGPGYVGYGGLTGDLPIFLSLLALSMDASQLLHWLPTSMENGKWQAHQWRNGRTEKRGVVVNVWAVNGNDHLLREYEDGNYGKYF</sequence>
<dbReference type="Proteomes" id="UP000472372">
    <property type="component" value="Chromosome 6"/>
</dbReference>
<evidence type="ECO:0000313" key="2">
    <source>
        <dbReference type="Proteomes" id="UP000472372"/>
    </source>
</evidence>
<name>A0A6S6WCZ5_9PLEO</name>
<dbReference type="AlphaFoldDB" id="A0A6S6WCZ5"/>
<dbReference type="EMBL" id="HG992982">
    <property type="protein sequence ID" value="CAE7186329.1"/>
    <property type="molecule type" value="Genomic_DNA"/>
</dbReference>
<evidence type="ECO:0000313" key="1">
    <source>
        <dbReference type="EMBL" id="CAE7186329.1"/>
    </source>
</evidence>
<reference evidence="1" key="1">
    <citation type="submission" date="2021-02" db="EMBL/GenBank/DDBJ databases">
        <authorList>
            <person name="Syme A R."/>
            <person name="Syme A R."/>
            <person name="Moolhuijzen P."/>
        </authorList>
    </citation>
    <scope>NUCLEOTIDE SEQUENCE</scope>
    <source>
        <strain evidence="1">W1-1</strain>
    </source>
</reference>
<organism evidence="1 2">
    <name type="scientific">Pyrenophora teres f. teres</name>
    <dbReference type="NCBI Taxonomy" id="97479"/>
    <lineage>
        <taxon>Eukaryota</taxon>
        <taxon>Fungi</taxon>
        <taxon>Dikarya</taxon>
        <taxon>Ascomycota</taxon>
        <taxon>Pezizomycotina</taxon>
        <taxon>Dothideomycetes</taxon>
        <taxon>Pleosporomycetidae</taxon>
        <taxon>Pleosporales</taxon>
        <taxon>Pleosporineae</taxon>
        <taxon>Pleosporaceae</taxon>
        <taxon>Pyrenophora</taxon>
    </lineage>
</organism>
<accession>A0A6S6WCZ5</accession>